<keyword evidence="2 4" id="KW-0378">Hydrolase</keyword>
<dbReference type="GO" id="GO:0019693">
    <property type="term" value="P:ribose phosphate metabolic process"/>
    <property type="evidence" value="ECO:0007669"/>
    <property type="project" value="TreeGrafter"/>
</dbReference>
<accession>A0A0D2JXG8</accession>
<dbReference type="InterPro" id="IPR000086">
    <property type="entry name" value="NUDIX_hydrolase_dom"/>
</dbReference>
<dbReference type="GO" id="GO:0034432">
    <property type="term" value="F:bis(5'-adenosyl)-pentaphosphatase activity"/>
    <property type="evidence" value="ECO:0007669"/>
    <property type="project" value="TreeGrafter"/>
</dbReference>
<dbReference type="HAMAP" id="MF_00298">
    <property type="entry name" value="Nudix_RppH"/>
    <property type="match status" value="1"/>
</dbReference>
<dbReference type="Pfam" id="PF00293">
    <property type="entry name" value="NUDIX"/>
    <property type="match status" value="1"/>
</dbReference>
<evidence type="ECO:0000313" key="5">
    <source>
        <dbReference type="Proteomes" id="UP000054498"/>
    </source>
</evidence>
<dbReference type="GO" id="GO:0006753">
    <property type="term" value="P:nucleoside phosphate metabolic process"/>
    <property type="evidence" value="ECO:0007669"/>
    <property type="project" value="TreeGrafter"/>
</dbReference>
<gene>
    <name evidence="4" type="ORF">MNEG_4632</name>
</gene>
<dbReference type="InterPro" id="IPR015797">
    <property type="entry name" value="NUDIX_hydrolase-like_dom_sf"/>
</dbReference>
<evidence type="ECO:0000256" key="1">
    <source>
        <dbReference type="ARBA" id="ARBA00001936"/>
    </source>
</evidence>
<dbReference type="CDD" id="cd03671">
    <property type="entry name" value="NUDIX_Ap4A_hydrolase_plant_like"/>
    <property type="match status" value="1"/>
</dbReference>
<name>A0A0D2JXG8_9CHLO</name>
<dbReference type="EMBL" id="KK100872">
    <property type="protein sequence ID" value="KIZ03328.1"/>
    <property type="molecule type" value="Genomic_DNA"/>
</dbReference>
<dbReference type="GO" id="GO:0008893">
    <property type="term" value="F:guanosine-3',5'-bis(diphosphate) 3'-diphosphatase activity"/>
    <property type="evidence" value="ECO:0007669"/>
    <property type="project" value="TreeGrafter"/>
</dbReference>
<dbReference type="Proteomes" id="UP000054498">
    <property type="component" value="Unassembled WGS sequence"/>
</dbReference>
<dbReference type="InterPro" id="IPR020476">
    <property type="entry name" value="Nudix_hydrolase"/>
</dbReference>
<dbReference type="Gene3D" id="3.90.79.10">
    <property type="entry name" value="Nucleoside Triphosphate Pyrophosphohydrolase"/>
    <property type="match status" value="1"/>
</dbReference>
<organism evidence="4 5">
    <name type="scientific">Monoraphidium neglectum</name>
    <dbReference type="NCBI Taxonomy" id="145388"/>
    <lineage>
        <taxon>Eukaryota</taxon>
        <taxon>Viridiplantae</taxon>
        <taxon>Chlorophyta</taxon>
        <taxon>core chlorophytes</taxon>
        <taxon>Chlorophyceae</taxon>
        <taxon>CS clade</taxon>
        <taxon>Sphaeropleales</taxon>
        <taxon>Selenastraceae</taxon>
        <taxon>Monoraphidium</taxon>
    </lineage>
</organism>
<evidence type="ECO:0000259" key="3">
    <source>
        <dbReference type="PROSITE" id="PS51462"/>
    </source>
</evidence>
<feature type="domain" description="Nudix hydrolase" evidence="3">
    <location>
        <begin position="24"/>
        <end position="169"/>
    </location>
</feature>
<sequence length="186" mass="21365">MNARWGKVWYRKGAELVLPDELRDFRPNVGICVVNKKGLVFAARRLDDPFPDSWQMPQGGIDPGEAPLEAAVRELKEEVSISSVRLVAQLDDWVAYEFPTEVRSRFTGAWARYRGQAQRWFLFAFTGDDAEVDLETEHREFKDWQWMPLAELPSRVISFKREVYERVAAELGPHIERLKAEGGLGG</sequence>
<dbReference type="OrthoDB" id="276276at2759"/>
<dbReference type="KEGG" id="mng:MNEG_4632"/>
<proteinExistence type="inferred from homology"/>
<evidence type="ECO:0000313" key="4">
    <source>
        <dbReference type="EMBL" id="KIZ03328.1"/>
    </source>
</evidence>
<reference evidence="4 5" key="1">
    <citation type="journal article" date="2013" name="BMC Genomics">
        <title>Reconstruction of the lipid metabolism for the microalga Monoraphidium neglectum from its genome sequence reveals characteristics suitable for biofuel production.</title>
        <authorList>
            <person name="Bogen C."/>
            <person name="Al-Dilaimi A."/>
            <person name="Albersmeier A."/>
            <person name="Wichmann J."/>
            <person name="Grundmann M."/>
            <person name="Rupp O."/>
            <person name="Lauersen K.J."/>
            <person name="Blifernez-Klassen O."/>
            <person name="Kalinowski J."/>
            <person name="Goesmann A."/>
            <person name="Mussgnug J.H."/>
            <person name="Kruse O."/>
        </authorList>
    </citation>
    <scope>NUCLEOTIDE SEQUENCE [LARGE SCALE GENOMIC DNA]</scope>
    <source>
        <strain evidence="4 5">SAG 48.87</strain>
    </source>
</reference>
<evidence type="ECO:0000256" key="2">
    <source>
        <dbReference type="ARBA" id="ARBA00022801"/>
    </source>
</evidence>
<dbReference type="PROSITE" id="PS51462">
    <property type="entry name" value="NUDIX"/>
    <property type="match status" value="1"/>
</dbReference>
<dbReference type="PANTHER" id="PTHR11839">
    <property type="entry name" value="UDP/ADP-SUGAR PYROPHOSPHATASE"/>
    <property type="match status" value="1"/>
</dbReference>
<keyword evidence="5" id="KW-1185">Reference proteome</keyword>
<protein>
    <submittedName>
        <fullName evidence="4">Putative (Di)nucleoside polyphosphatehydrolase</fullName>
        <ecNumber evidence="4">3.6.1.-</ecNumber>
    </submittedName>
</protein>
<dbReference type="RefSeq" id="XP_013902347.1">
    <property type="nucleotide sequence ID" value="XM_014046893.1"/>
</dbReference>
<dbReference type="GeneID" id="25737509"/>
<dbReference type="AlphaFoldDB" id="A0A0D2JXG8"/>
<dbReference type="PANTHER" id="PTHR11839:SF22">
    <property type="entry name" value="NUDIX HYDROLASE 26, CHLOROPLASTIC"/>
    <property type="match status" value="1"/>
</dbReference>
<dbReference type="SUPFAM" id="SSF55811">
    <property type="entry name" value="Nudix"/>
    <property type="match status" value="1"/>
</dbReference>
<dbReference type="PRINTS" id="PR00502">
    <property type="entry name" value="NUDIXFAMILY"/>
</dbReference>
<comment type="cofactor">
    <cofactor evidence="1">
        <name>Mn(2+)</name>
        <dbReference type="ChEBI" id="CHEBI:29035"/>
    </cofactor>
</comment>
<dbReference type="NCBIfam" id="NF001938">
    <property type="entry name" value="PRK00714.1-5"/>
    <property type="match status" value="1"/>
</dbReference>
<dbReference type="InterPro" id="IPR022927">
    <property type="entry name" value="RppH"/>
</dbReference>
<dbReference type="EC" id="3.6.1.-" evidence="4"/>